<feature type="transmembrane region" description="Helical" evidence="1">
    <location>
        <begin position="160"/>
        <end position="178"/>
    </location>
</feature>
<dbReference type="AlphaFoldDB" id="A0A1C3VSD7"/>
<keyword evidence="1" id="KW-0472">Membrane</keyword>
<accession>A0A1C3VSD7</accession>
<protein>
    <submittedName>
        <fullName evidence="2">Uncharacterized protein</fullName>
    </submittedName>
</protein>
<dbReference type="GeneID" id="93176901"/>
<dbReference type="RefSeq" id="WP_141697615.1">
    <property type="nucleotide sequence ID" value="NZ_CP104173.1"/>
</dbReference>
<feature type="transmembrane region" description="Helical" evidence="1">
    <location>
        <begin position="123"/>
        <end position="148"/>
    </location>
</feature>
<evidence type="ECO:0000313" key="3">
    <source>
        <dbReference type="Proteomes" id="UP000183174"/>
    </source>
</evidence>
<keyword evidence="1" id="KW-1133">Transmembrane helix</keyword>
<organism evidence="2 3">
    <name type="scientific">Bradyrhizobium yuanmingense</name>
    <dbReference type="NCBI Taxonomy" id="108015"/>
    <lineage>
        <taxon>Bacteria</taxon>
        <taxon>Pseudomonadati</taxon>
        <taxon>Pseudomonadota</taxon>
        <taxon>Alphaproteobacteria</taxon>
        <taxon>Hyphomicrobiales</taxon>
        <taxon>Nitrobacteraceae</taxon>
        <taxon>Bradyrhizobium</taxon>
    </lineage>
</organism>
<proteinExistence type="predicted"/>
<evidence type="ECO:0000313" key="2">
    <source>
        <dbReference type="EMBL" id="SCB30691.1"/>
    </source>
</evidence>
<reference evidence="2 3" key="1">
    <citation type="submission" date="2016-08" db="EMBL/GenBank/DDBJ databases">
        <authorList>
            <person name="Seilhamer J.J."/>
        </authorList>
    </citation>
    <scope>NUCLEOTIDE SEQUENCE [LARGE SCALE GENOMIC DNA]</scope>
    <source>
        <strain evidence="2 3">CCBAU 10071</strain>
    </source>
</reference>
<keyword evidence="1" id="KW-0812">Transmembrane</keyword>
<dbReference type="EMBL" id="FMAE01000004">
    <property type="protein sequence ID" value="SCB30691.1"/>
    <property type="molecule type" value="Genomic_DNA"/>
</dbReference>
<feature type="transmembrane region" description="Helical" evidence="1">
    <location>
        <begin position="47"/>
        <end position="70"/>
    </location>
</feature>
<name>A0A1C3VSD7_9BRAD</name>
<feature type="transmembrane region" description="Helical" evidence="1">
    <location>
        <begin position="77"/>
        <end position="103"/>
    </location>
</feature>
<gene>
    <name evidence="2" type="ORF">GA0061099_1004496</name>
</gene>
<evidence type="ECO:0000256" key="1">
    <source>
        <dbReference type="SAM" id="Phobius"/>
    </source>
</evidence>
<dbReference type="Proteomes" id="UP000183174">
    <property type="component" value="Unassembled WGS sequence"/>
</dbReference>
<sequence length="325" mass="35681">MRFQRHLHLLAAALLAAFAATIAFVIPSFMQIEETINIVVITQGLNLTMTTFMVATAHAVLLGLPLYLLISRKRSHVGIAACALGGFAVGAMPFGVLALISMIGGGTPTTINWFNGAPPPFGWIEYVSTLGLLGSLGLVGGLTFWAAIRISGSDERSWRVVSAAVLLTCGVFVLPVVVRDKSCHNLFRDSRTPVRLQVHANLRVPPEEWKKLEQTFADFGQAQALSIRRDVHSQDGNVIWRSVSLCNDAGISISVDDEPWLARIHPTRADEGMTLSIYSLRSGWDWKPLTRHLLGELEKIWPEKTTFRGLSGQILLFEDAMKGRP</sequence>